<keyword evidence="1" id="KW-0472">Membrane</keyword>
<protein>
    <submittedName>
        <fullName evidence="2">Uncharacterized protein</fullName>
    </submittedName>
</protein>
<feature type="transmembrane region" description="Helical" evidence="1">
    <location>
        <begin position="33"/>
        <end position="54"/>
    </location>
</feature>
<keyword evidence="1" id="KW-1133">Transmembrane helix</keyword>
<accession>A0A2T0W6Y7</accession>
<keyword evidence="3" id="KW-1185">Reference proteome</keyword>
<evidence type="ECO:0000256" key="1">
    <source>
        <dbReference type="SAM" id="Phobius"/>
    </source>
</evidence>
<feature type="transmembrane region" description="Helical" evidence="1">
    <location>
        <begin position="7"/>
        <end position="27"/>
    </location>
</feature>
<dbReference type="EMBL" id="PVTO01000013">
    <property type="protein sequence ID" value="PRY82274.1"/>
    <property type="molecule type" value="Genomic_DNA"/>
</dbReference>
<keyword evidence="1" id="KW-0812">Transmembrane</keyword>
<comment type="caution">
    <text evidence="2">The sequence shown here is derived from an EMBL/GenBank/DDBJ whole genome shotgun (WGS) entry which is preliminary data.</text>
</comment>
<proteinExistence type="predicted"/>
<name>A0A2T0W6Y7_9LACT</name>
<dbReference type="AlphaFoldDB" id="A0A2T0W6Y7"/>
<dbReference type="Proteomes" id="UP000238205">
    <property type="component" value="Unassembled WGS sequence"/>
</dbReference>
<organism evidence="2 3">
    <name type="scientific">Alkalibacterium olivapovliticus</name>
    <dbReference type="NCBI Taxonomy" id="99907"/>
    <lineage>
        <taxon>Bacteria</taxon>
        <taxon>Bacillati</taxon>
        <taxon>Bacillota</taxon>
        <taxon>Bacilli</taxon>
        <taxon>Lactobacillales</taxon>
        <taxon>Carnobacteriaceae</taxon>
        <taxon>Alkalibacterium</taxon>
    </lineage>
</organism>
<gene>
    <name evidence="2" type="ORF">CLV38_11311</name>
</gene>
<evidence type="ECO:0000313" key="2">
    <source>
        <dbReference type="EMBL" id="PRY82274.1"/>
    </source>
</evidence>
<sequence length="68" mass="8197">MFKRDFKYFLTFLVVYVTMSVAAGYWLHGSFNIVSWLENILLFWVPAILVFKFLNRKNKKDDQENDDL</sequence>
<reference evidence="2 3" key="1">
    <citation type="submission" date="2018-03" db="EMBL/GenBank/DDBJ databases">
        <title>Genomic Encyclopedia of Archaeal and Bacterial Type Strains, Phase II (KMG-II): from individual species to whole genera.</title>
        <authorList>
            <person name="Goeker M."/>
        </authorList>
    </citation>
    <scope>NUCLEOTIDE SEQUENCE [LARGE SCALE GENOMIC DNA]</scope>
    <source>
        <strain evidence="2 3">DSM 13175</strain>
    </source>
</reference>
<evidence type="ECO:0000313" key="3">
    <source>
        <dbReference type="Proteomes" id="UP000238205"/>
    </source>
</evidence>
<dbReference type="RefSeq" id="WP_106193644.1">
    <property type="nucleotide sequence ID" value="NZ_PVTO01000013.1"/>
</dbReference>